<reference evidence="7 8" key="1">
    <citation type="submission" date="2018-09" db="EMBL/GenBank/DDBJ databases">
        <title>Profundibacter amoris BAR1 gen. nov., sp. nov., a new member of the Roseobacter clade isolated at Lokis Castle Vent Field on the Arctic Mid-Oceanic Ridge.</title>
        <authorList>
            <person name="Le Moine Bauer S."/>
            <person name="Sjoeberg A.G."/>
            <person name="L'Haridon S."/>
            <person name="Stokke R."/>
            <person name="Roalkvam I."/>
            <person name="Steen I.H."/>
            <person name="Dahle H."/>
        </authorList>
    </citation>
    <scope>NUCLEOTIDE SEQUENCE [LARGE SCALE GENOMIC DNA]</scope>
    <source>
        <strain evidence="7 8">BAR1</strain>
    </source>
</reference>
<dbReference type="InterPro" id="IPR001126">
    <property type="entry name" value="UmuC"/>
</dbReference>
<dbReference type="OrthoDB" id="9808813at2"/>
<evidence type="ECO:0000256" key="4">
    <source>
        <dbReference type="ARBA" id="ARBA00025589"/>
    </source>
</evidence>
<dbReference type="Pfam" id="PF11799">
    <property type="entry name" value="IMS_C"/>
    <property type="match status" value="1"/>
</dbReference>
<dbReference type="SUPFAM" id="SSF56672">
    <property type="entry name" value="DNA/RNA polymerases"/>
    <property type="match status" value="1"/>
</dbReference>
<comment type="catalytic activity">
    <reaction evidence="5">
        <text>DNA(n) + a 2'-deoxyribonucleoside 5'-triphosphate = DNA(n+1) + diphosphate</text>
        <dbReference type="Rhea" id="RHEA:22508"/>
        <dbReference type="Rhea" id="RHEA-COMP:17339"/>
        <dbReference type="Rhea" id="RHEA-COMP:17340"/>
        <dbReference type="ChEBI" id="CHEBI:33019"/>
        <dbReference type="ChEBI" id="CHEBI:61560"/>
        <dbReference type="ChEBI" id="CHEBI:173112"/>
        <dbReference type="EC" id="2.7.7.7"/>
    </reaction>
</comment>
<dbReference type="InterPro" id="IPR043128">
    <property type="entry name" value="Rev_trsase/Diguanyl_cyclase"/>
</dbReference>
<dbReference type="GO" id="GO:0009432">
    <property type="term" value="P:SOS response"/>
    <property type="evidence" value="ECO:0007669"/>
    <property type="project" value="TreeGrafter"/>
</dbReference>
<evidence type="ECO:0000256" key="2">
    <source>
        <dbReference type="ARBA" id="ARBA00011245"/>
    </source>
</evidence>
<dbReference type="Proteomes" id="UP000261704">
    <property type="component" value="Chromosome"/>
</dbReference>
<dbReference type="Gene3D" id="3.40.1170.60">
    <property type="match status" value="1"/>
</dbReference>
<dbReference type="PANTHER" id="PTHR11076:SF33">
    <property type="entry name" value="DNA POLYMERASE KAPPA"/>
    <property type="match status" value="1"/>
</dbReference>
<sequence length="399" mass="44969">MTPLRTLYIDMNSFFASVEQQEDPSLRGRPVAITAISAESGAVVAASYEAKAFGIGVGTRIYEARRKCPDIIFRPSRHRLYVRVNQKIAAVLDELGELERVRSIDEFQVALGGSTGTLTGAMELANRMKAAIRDRVGAQLRCSIGLGPNHLLAKIAGKLEKPDGLQWLAPENMPDRIAHLQLDDLPGISGGIKRRLHHAMIWDVQALYALDPRHARQIWRSVEGERFVRGLQGENIPLLETQRNGFGNSKVLAPEYRPPEQAVLVGRWLVEKAVERMRRNEYCARRISLHARFLPRGGWAGSKTLTPSQDTRVFLDIYKTLWRKLLLRNPRIIGSLSIQLGDIIPLSQRSGELFLPLEPARQSRNEELSAVIDRINHRYKSRVITYGVHQDHPGFFEKG</sequence>
<keyword evidence="8" id="KW-1185">Reference proteome</keyword>
<evidence type="ECO:0000313" key="8">
    <source>
        <dbReference type="Proteomes" id="UP000261704"/>
    </source>
</evidence>
<proteinExistence type="inferred from homology"/>
<comment type="similarity">
    <text evidence="1">Belongs to the DNA polymerase type-Y family.</text>
</comment>
<dbReference type="KEGG" id="pamo:BAR1_14140"/>
<dbReference type="GO" id="GO:0003887">
    <property type="term" value="F:DNA-directed DNA polymerase activity"/>
    <property type="evidence" value="ECO:0007669"/>
    <property type="project" value="UniProtKB-KW"/>
</dbReference>
<dbReference type="GO" id="GO:0042276">
    <property type="term" value="P:error-prone translesion synthesis"/>
    <property type="evidence" value="ECO:0007669"/>
    <property type="project" value="TreeGrafter"/>
</dbReference>
<evidence type="ECO:0000259" key="6">
    <source>
        <dbReference type="PROSITE" id="PS50173"/>
    </source>
</evidence>
<gene>
    <name evidence="7" type="ORF">BAR1_14140</name>
</gene>
<dbReference type="GO" id="GO:0005829">
    <property type="term" value="C:cytosol"/>
    <property type="evidence" value="ECO:0007669"/>
    <property type="project" value="TreeGrafter"/>
</dbReference>
<dbReference type="CDD" id="cd00424">
    <property type="entry name" value="PolY"/>
    <property type="match status" value="1"/>
</dbReference>
<evidence type="ECO:0000313" key="7">
    <source>
        <dbReference type="EMBL" id="AXX98967.1"/>
    </source>
</evidence>
<dbReference type="Gene3D" id="3.30.70.270">
    <property type="match status" value="1"/>
</dbReference>
<dbReference type="AlphaFoldDB" id="A0A347UJD9"/>
<dbReference type="PANTHER" id="PTHR11076">
    <property type="entry name" value="DNA REPAIR POLYMERASE UMUC / TRANSFERASE FAMILY MEMBER"/>
    <property type="match status" value="1"/>
</dbReference>
<dbReference type="RefSeq" id="WP_118943621.1">
    <property type="nucleotide sequence ID" value="NZ_CP032125.1"/>
</dbReference>
<comment type="subunit">
    <text evidence="2">Monomer.</text>
</comment>
<accession>A0A347UJD9</accession>
<comment type="function">
    <text evidence="4">Poorly processive, error-prone DNA polymerase involved in untargeted mutagenesis. Copies undamaged DNA at stalled replication forks, which arise in vivo from mismatched or misaligned primer ends. These misaligned primers can be extended by PolIV. Exhibits no 3'-5' exonuclease (proofreading) activity. May be involved in translesional synthesis, in conjunction with the beta clamp from PolIII.</text>
</comment>
<dbReference type="InterPro" id="IPR050116">
    <property type="entry name" value="DNA_polymerase-Y"/>
</dbReference>
<dbReference type="InterPro" id="IPR017961">
    <property type="entry name" value="DNA_pol_Y-fam_little_finger"/>
</dbReference>
<feature type="domain" description="UmuC" evidence="6">
    <location>
        <begin position="6"/>
        <end position="189"/>
    </location>
</feature>
<name>A0A347UJD9_9RHOB</name>
<organism evidence="7 8">
    <name type="scientific">Profundibacter amoris</name>
    <dbReference type="NCBI Taxonomy" id="2171755"/>
    <lineage>
        <taxon>Bacteria</taxon>
        <taxon>Pseudomonadati</taxon>
        <taxon>Pseudomonadota</taxon>
        <taxon>Alphaproteobacteria</taxon>
        <taxon>Rhodobacterales</taxon>
        <taxon>Paracoccaceae</taxon>
        <taxon>Profundibacter</taxon>
    </lineage>
</organism>
<dbReference type="GO" id="GO:0003684">
    <property type="term" value="F:damaged DNA binding"/>
    <property type="evidence" value="ECO:0007669"/>
    <property type="project" value="InterPro"/>
</dbReference>
<evidence type="ECO:0000256" key="5">
    <source>
        <dbReference type="ARBA" id="ARBA00049244"/>
    </source>
</evidence>
<evidence type="ECO:0000256" key="3">
    <source>
        <dbReference type="ARBA" id="ARBA00012417"/>
    </source>
</evidence>
<protein>
    <recommendedName>
        <fullName evidence="3">DNA-directed DNA polymerase</fullName>
        <ecNumber evidence="3">2.7.7.7</ecNumber>
    </recommendedName>
</protein>
<dbReference type="EC" id="2.7.7.7" evidence="3"/>
<dbReference type="Pfam" id="PF00817">
    <property type="entry name" value="IMS"/>
    <property type="match status" value="1"/>
</dbReference>
<evidence type="ECO:0000256" key="1">
    <source>
        <dbReference type="ARBA" id="ARBA00010945"/>
    </source>
</evidence>
<dbReference type="InterPro" id="IPR043502">
    <property type="entry name" value="DNA/RNA_pol_sf"/>
</dbReference>
<dbReference type="PROSITE" id="PS50173">
    <property type="entry name" value="UMUC"/>
    <property type="match status" value="1"/>
</dbReference>
<dbReference type="EMBL" id="CP032125">
    <property type="protein sequence ID" value="AXX98967.1"/>
    <property type="molecule type" value="Genomic_DNA"/>
</dbReference>
<dbReference type="GO" id="GO:0006281">
    <property type="term" value="P:DNA repair"/>
    <property type="evidence" value="ECO:0007669"/>
    <property type="project" value="InterPro"/>
</dbReference>